<feature type="compositionally biased region" description="Polar residues" evidence="1">
    <location>
        <begin position="910"/>
        <end position="924"/>
    </location>
</feature>
<dbReference type="EMBL" id="CM007390">
    <property type="protein sequence ID" value="ONK55932.1"/>
    <property type="molecule type" value="Genomic_DNA"/>
</dbReference>
<feature type="region of interest" description="Disordered" evidence="1">
    <location>
        <begin position="895"/>
        <end position="1018"/>
    </location>
</feature>
<feature type="region of interest" description="Disordered" evidence="1">
    <location>
        <begin position="169"/>
        <end position="188"/>
    </location>
</feature>
<evidence type="ECO:0000313" key="2">
    <source>
        <dbReference type="EMBL" id="ONK55932.1"/>
    </source>
</evidence>
<evidence type="ECO:0000256" key="1">
    <source>
        <dbReference type="SAM" id="MobiDB-lite"/>
    </source>
</evidence>
<dbReference type="OMA" id="SFENWIT"/>
<name>A0A5P1E059_ASPOF</name>
<accession>A0A5P1E059</accession>
<dbReference type="AlphaFoldDB" id="A0A5P1E059"/>
<dbReference type="Gramene" id="ONK55932">
    <property type="protein sequence ID" value="ONK55932"/>
    <property type="gene ID" value="A4U43_C10F2430"/>
</dbReference>
<dbReference type="Proteomes" id="UP000243459">
    <property type="component" value="Chromosome 10"/>
</dbReference>
<gene>
    <name evidence="2" type="ORF">A4U43_C10F2430</name>
</gene>
<dbReference type="PANTHER" id="PTHR34536">
    <property type="entry name" value="DENTIN SIALOPHOSPHOPROTEIN-LIKE PROTEIN"/>
    <property type="match status" value="1"/>
</dbReference>
<feature type="region of interest" description="Disordered" evidence="1">
    <location>
        <begin position="699"/>
        <end position="719"/>
    </location>
</feature>
<organism evidence="2 3">
    <name type="scientific">Asparagus officinalis</name>
    <name type="common">Garden asparagus</name>
    <dbReference type="NCBI Taxonomy" id="4686"/>
    <lineage>
        <taxon>Eukaryota</taxon>
        <taxon>Viridiplantae</taxon>
        <taxon>Streptophyta</taxon>
        <taxon>Embryophyta</taxon>
        <taxon>Tracheophyta</taxon>
        <taxon>Spermatophyta</taxon>
        <taxon>Magnoliopsida</taxon>
        <taxon>Liliopsida</taxon>
        <taxon>Asparagales</taxon>
        <taxon>Asparagaceae</taxon>
        <taxon>Asparagoideae</taxon>
        <taxon>Asparagus</taxon>
    </lineage>
</organism>
<proteinExistence type="predicted"/>
<feature type="region of interest" description="Disordered" evidence="1">
    <location>
        <begin position="271"/>
        <end position="346"/>
    </location>
</feature>
<protein>
    <submittedName>
        <fullName evidence="2">Uncharacterized protein</fullName>
    </submittedName>
</protein>
<feature type="compositionally biased region" description="Basic and acidic residues" evidence="1">
    <location>
        <begin position="936"/>
        <end position="960"/>
    </location>
</feature>
<feature type="compositionally biased region" description="Basic and acidic residues" evidence="1">
    <location>
        <begin position="97"/>
        <end position="106"/>
    </location>
</feature>
<reference evidence="3" key="1">
    <citation type="journal article" date="2017" name="Nat. Commun.">
        <title>The asparagus genome sheds light on the origin and evolution of a young Y chromosome.</title>
        <authorList>
            <person name="Harkess A."/>
            <person name="Zhou J."/>
            <person name="Xu C."/>
            <person name="Bowers J.E."/>
            <person name="Van der Hulst R."/>
            <person name="Ayyampalayam S."/>
            <person name="Mercati F."/>
            <person name="Riccardi P."/>
            <person name="McKain M.R."/>
            <person name="Kakrana A."/>
            <person name="Tang H."/>
            <person name="Ray J."/>
            <person name="Groenendijk J."/>
            <person name="Arikit S."/>
            <person name="Mathioni S.M."/>
            <person name="Nakano M."/>
            <person name="Shan H."/>
            <person name="Telgmann-Rauber A."/>
            <person name="Kanno A."/>
            <person name="Yue Z."/>
            <person name="Chen H."/>
            <person name="Li W."/>
            <person name="Chen Y."/>
            <person name="Xu X."/>
            <person name="Zhang Y."/>
            <person name="Luo S."/>
            <person name="Chen H."/>
            <person name="Gao J."/>
            <person name="Mao Z."/>
            <person name="Pires J.C."/>
            <person name="Luo M."/>
            <person name="Kudrna D."/>
            <person name="Wing R.A."/>
            <person name="Meyers B.C."/>
            <person name="Yi K."/>
            <person name="Kong H."/>
            <person name="Lavrijsen P."/>
            <person name="Sunseri F."/>
            <person name="Falavigna A."/>
            <person name="Ye Y."/>
            <person name="Leebens-Mack J.H."/>
            <person name="Chen G."/>
        </authorList>
    </citation>
    <scope>NUCLEOTIDE SEQUENCE [LARGE SCALE GENOMIC DNA]</scope>
    <source>
        <strain evidence="3">cv. DH0086</strain>
    </source>
</reference>
<evidence type="ECO:0000313" key="3">
    <source>
        <dbReference type="Proteomes" id="UP000243459"/>
    </source>
</evidence>
<sequence>MIHFCSCTKSSSSPLENPKLQQSLRTCKICGGKLPVDGRGAQQGSMLSNTGLELSRVIDPHLTWKTASNGRQRAVRRARTSFTGVIRKKSPARKLKVGKDLGEKDSFTGASGKKSPVRRFKKSKDLRDKDSKSTEDMRVSESEKVGVSILGRRFSDTLGSVPYKKRLVLLPNSPSPPHNSSSYSDDSSHILERQAVSCQGSVENSKPHTLDRNVGSVSVFGQERKSGFENTDFDMVSEKICNGADFSGISILAAAACDSNIFINVDPSHSKVHPSQVQEVPKENDTPPQTSEDLVGRTDLPFEISSSTALPNKESNEVKSDGSSNLGASVNSFRQNVPNKNMESSSPDVKFHWDLNMDACESHEEVSNPDQATTKCANIDADHNEKLGTAECFMDQVGFVDTKSMPMDSEIVDSRDVQCGGDRNVACASDAKQEEKPDVSSDNSASDSKERKPFLSNRGGTSPEDKHFSDTQISVADFCEETDSLVDKSKKCSISADFNPAVRDAAVSSGPVPCSSLSSGAYLDKEKREAYCVNLHAKLESKTRPSCLVSCDNTIHPSDDSGAYLGVDGIPAEAGADVAMAEISHTRSPQAVKHESSFVDSGTIKIEGNSSIYQDSEKGIEVLTDAKICQDMVVENVMSGARVQMGSLDGTDSANVDKSQEKDISQCEKTSVGMVIDNIDAHEEGMDITKTNTILSSEDTCKTNTDSRSNPGQVTSQNRLQCNSHSDASLNDVDQAPGMEKVEFLGDDDSQYEDGEFRESLANCWLDDGAEEGETEHVDYGSDRDADICEAASKFSSANLHVNNVVLPDVVPDIPNQEVGKDVQNTRSFQNRSLLANVKDAGSGKRDAGPGKRNAGYASEGNGSGGNGFVKEADNVTRAGHSTCFRKMSGWDRLPGGCRTSGNGIMDSRVGSTSHNRTDNSSYPSRAGDSINRSSFRRDLSSRIDKMQSSDVSYRNEKPYRPSRSNDCNGYSPRVERDRDGPRSIGRSGPPPHLQGRGRGDQWVDSSNHHSSSRHDTSGYYRSASFLHHSSRNAAAAAVAKVESNGFVVAPDGTIVKASAAGHLSRQSSTPSSKTASQRCFYGRVIRRLKERDLLVWIQDEAIQEI</sequence>
<feature type="region of interest" description="Disordered" evidence="1">
    <location>
        <begin position="427"/>
        <end position="468"/>
    </location>
</feature>
<dbReference type="PANTHER" id="PTHR34536:SF6">
    <property type="entry name" value="DENTIN SIALOPHOSPHOPROTEIN-LIKE PROTEIN"/>
    <property type="match status" value="1"/>
</dbReference>
<feature type="region of interest" description="Disordered" evidence="1">
    <location>
        <begin position="838"/>
        <end position="872"/>
    </location>
</feature>
<keyword evidence="3" id="KW-1185">Reference proteome</keyword>
<feature type="region of interest" description="Disordered" evidence="1">
    <location>
        <begin position="89"/>
        <end position="142"/>
    </location>
</feature>
<feature type="compositionally biased region" description="Basic and acidic residues" evidence="1">
    <location>
        <begin position="123"/>
        <end position="142"/>
    </location>
</feature>
<feature type="compositionally biased region" description="Polar residues" evidence="1">
    <location>
        <begin position="321"/>
        <end position="346"/>
    </location>
</feature>